<dbReference type="RefSeq" id="WP_088448627.1">
    <property type="nucleotide sequence ID" value="NZ_JACHXO010000001.1"/>
</dbReference>
<evidence type="ECO:0000313" key="5">
    <source>
        <dbReference type="Proteomes" id="UP000574369"/>
    </source>
</evidence>
<feature type="transmembrane region" description="Helical" evidence="1">
    <location>
        <begin position="160"/>
        <end position="181"/>
    </location>
</feature>
<dbReference type="Pfam" id="PF13386">
    <property type="entry name" value="DsbD_2"/>
    <property type="match status" value="1"/>
</dbReference>
<feature type="transmembrane region" description="Helical" evidence="1">
    <location>
        <begin position="132"/>
        <end position="153"/>
    </location>
</feature>
<dbReference type="EMBL" id="JACHXO010000001">
    <property type="protein sequence ID" value="MBB3193834.1"/>
    <property type="molecule type" value="Genomic_DNA"/>
</dbReference>
<dbReference type="PANTHER" id="PTHR42208:SF1">
    <property type="entry name" value="HEAVY METAL TRANSPORTER"/>
    <property type="match status" value="1"/>
</dbReference>
<feature type="chain" id="PRO_5046814189" description="Urease accessory protein UreH-like transmembrane domain-containing protein" evidence="2">
    <location>
        <begin position="22"/>
        <end position="244"/>
    </location>
</feature>
<evidence type="ECO:0000313" key="4">
    <source>
        <dbReference type="EMBL" id="MBB3193834.1"/>
    </source>
</evidence>
<keyword evidence="1" id="KW-0472">Membrane</keyword>
<dbReference type="Proteomes" id="UP000574369">
    <property type="component" value="Unassembled WGS sequence"/>
</dbReference>
<keyword evidence="1" id="KW-0812">Transmembrane</keyword>
<feature type="transmembrane region" description="Helical" evidence="1">
    <location>
        <begin position="78"/>
        <end position="95"/>
    </location>
</feature>
<dbReference type="PANTHER" id="PTHR42208">
    <property type="entry name" value="HEAVY METAL TRANSPORTER-RELATED"/>
    <property type="match status" value="1"/>
</dbReference>
<organism evidence="4 5">
    <name type="scientific">Roseateles terrae</name>
    <dbReference type="NCBI Taxonomy" id="431060"/>
    <lineage>
        <taxon>Bacteria</taxon>
        <taxon>Pseudomonadati</taxon>
        <taxon>Pseudomonadota</taxon>
        <taxon>Betaproteobacteria</taxon>
        <taxon>Burkholderiales</taxon>
        <taxon>Sphaerotilaceae</taxon>
        <taxon>Roseateles</taxon>
    </lineage>
</organism>
<evidence type="ECO:0000259" key="3">
    <source>
        <dbReference type="Pfam" id="PF13386"/>
    </source>
</evidence>
<keyword evidence="5" id="KW-1185">Reference proteome</keyword>
<comment type="caution">
    <text evidence="4">The sequence shown here is derived from an EMBL/GenBank/DDBJ whole genome shotgun (WGS) entry which is preliminary data.</text>
</comment>
<sequence length="244" mass="25354">MLELALMGSAFLMGMAGSVHCVSMCAAPCAAVTGGQGASAALFHGGRLVSYSLAGAVAASSIGLLWQWEQAAAWLKPVWLALHLAVLALGLWLLWRGEQPLWMQRRLSRTPSLLPSGGASHPSVRGRSAAAGLAWVAWPCGLLQSALMVATLATGPVTGAMVMAAFAIGSSPGLWAAPWLLRRLAQTRPAPAGVSVIHLEGRMPPNPGADGLRWATRLSGLLLSAAALWALGHGLWVQIRAYCG</sequence>
<feature type="signal peptide" evidence="2">
    <location>
        <begin position="1"/>
        <end position="21"/>
    </location>
</feature>
<keyword evidence="1" id="KW-1133">Transmembrane helix</keyword>
<dbReference type="InterPro" id="IPR039447">
    <property type="entry name" value="UreH-like_TM_dom"/>
</dbReference>
<gene>
    <name evidence="4" type="ORF">FHS28_001199</name>
</gene>
<feature type="domain" description="Urease accessory protein UreH-like transmembrane" evidence="3">
    <location>
        <begin position="10"/>
        <end position="187"/>
    </location>
</feature>
<feature type="transmembrane region" description="Helical" evidence="1">
    <location>
        <begin position="214"/>
        <end position="237"/>
    </location>
</feature>
<evidence type="ECO:0000256" key="2">
    <source>
        <dbReference type="SAM" id="SignalP"/>
    </source>
</evidence>
<protein>
    <recommendedName>
        <fullName evidence="3">Urease accessory protein UreH-like transmembrane domain-containing protein</fullName>
    </recommendedName>
</protein>
<reference evidence="4 5" key="1">
    <citation type="submission" date="2020-08" db="EMBL/GenBank/DDBJ databases">
        <title>Genomic Encyclopedia of Type Strains, Phase III (KMG-III): the genomes of soil and plant-associated and newly described type strains.</title>
        <authorList>
            <person name="Whitman W."/>
        </authorList>
    </citation>
    <scope>NUCLEOTIDE SEQUENCE [LARGE SCALE GENOMIC DNA]</scope>
    <source>
        <strain evidence="4 5">CECT 7247</strain>
    </source>
</reference>
<evidence type="ECO:0000256" key="1">
    <source>
        <dbReference type="SAM" id="Phobius"/>
    </source>
</evidence>
<feature type="transmembrane region" description="Helical" evidence="1">
    <location>
        <begin position="47"/>
        <end position="66"/>
    </location>
</feature>
<accession>A0ABR6GNZ2</accession>
<name>A0ABR6GNZ2_9BURK</name>
<keyword evidence="2" id="KW-0732">Signal</keyword>
<proteinExistence type="predicted"/>